<dbReference type="RefSeq" id="XP_043044868.1">
    <property type="nucleotide sequence ID" value="XM_043183987.1"/>
</dbReference>
<accession>A0A9P8AX89</accession>
<dbReference type="OrthoDB" id="5424209at2759"/>
<reference evidence="1" key="1">
    <citation type="submission" date="2020-11" db="EMBL/GenBank/DDBJ databases">
        <title>Adaptations for nitrogen fixation in a non-lichenized fungal sporocarp promotes dispersal by wood-feeding termites.</title>
        <authorList>
            <consortium name="DOE Joint Genome Institute"/>
            <person name="Koch R.A."/>
            <person name="Yoon G."/>
            <person name="Arayal U."/>
            <person name="Lail K."/>
            <person name="Amirebrahimi M."/>
            <person name="Labutti K."/>
            <person name="Lipzen A."/>
            <person name="Riley R."/>
            <person name="Barry K."/>
            <person name="Henrissat B."/>
            <person name="Grigoriev I.V."/>
            <person name="Herr J.R."/>
            <person name="Aime M.C."/>
        </authorList>
    </citation>
    <scope>NUCLEOTIDE SEQUENCE</scope>
    <source>
        <strain evidence="1">MCA 3950</strain>
    </source>
</reference>
<keyword evidence="2" id="KW-1185">Reference proteome</keyword>
<gene>
    <name evidence="1" type="ORF">BT62DRAFT_916395</name>
</gene>
<organism evidence="1 2">
    <name type="scientific">Guyanagaster necrorhizus</name>
    <dbReference type="NCBI Taxonomy" id="856835"/>
    <lineage>
        <taxon>Eukaryota</taxon>
        <taxon>Fungi</taxon>
        <taxon>Dikarya</taxon>
        <taxon>Basidiomycota</taxon>
        <taxon>Agaricomycotina</taxon>
        <taxon>Agaricomycetes</taxon>
        <taxon>Agaricomycetidae</taxon>
        <taxon>Agaricales</taxon>
        <taxon>Marasmiineae</taxon>
        <taxon>Physalacriaceae</taxon>
        <taxon>Guyanagaster</taxon>
    </lineage>
</organism>
<sequence>MYIPIHFGNQSPIASTSTLVPPTVYTFGKHESNTDPSRLTDRYPAAYRDFFGMPSGAPCIYKSGPAWPERKGPGAQRFIREARPVYGHPIAGSWLKIGTDIYKSLDSRGIMWTSIDPVAFANAKEKTPFCPLLMWIGVKHKTLPFDVAVAAADAIKVILSLAGFPEIEVAFRESEVTHSVGGPKLLPFNPLLDCIPEFRKPFTPTLGLSIAPLKMPHYEGTGALYFHLGKDDERVVLLTAAHVVCPPPAYANTGMSCQHTSQRHEDIVTLGNIGYGNATNAMMATIGDLAPCVEVRKEVIASLGEDAVVTRKLKYTQHDVEQTTNMIDELNKLHDEVTKCRTHPNQRIIGFVLHAERIVVADRPTEFMHDWAFIQLYREKIDWSTFPGNKVYIGGNLLPYDFTNLMFSQPEDKVGYKYPVDGLLQASGVVKNDEIHQPQHLDIHGEKALLVVKNGQTTGTTIGRVNGLESFTRVHTDYGAKYTSIEIAILPYDKLRSPFSAPGDSGAIILDRAGRIVALLAGGGGTTDKTDVTYGIPYWWLEEQIKKAFPDCHLY</sequence>
<name>A0A9P8AX89_9AGAR</name>
<evidence type="ECO:0000313" key="1">
    <source>
        <dbReference type="EMBL" id="KAG7451368.1"/>
    </source>
</evidence>
<comment type="caution">
    <text evidence="1">The sequence shown here is derived from an EMBL/GenBank/DDBJ whole genome shotgun (WGS) entry which is preliminary data.</text>
</comment>
<evidence type="ECO:0000313" key="2">
    <source>
        <dbReference type="Proteomes" id="UP000812287"/>
    </source>
</evidence>
<dbReference type="EMBL" id="MU250525">
    <property type="protein sequence ID" value="KAG7451368.1"/>
    <property type="molecule type" value="Genomic_DNA"/>
</dbReference>
<dbReference type="AlphaFoldDB" id="A0A9P8AX89"/>
<dbReference type="Proteomes" id="UP000812287">
    <property type="component" value="Unassembled WGS sequence"/>
</dbReference>
<proteinExistence type="predicted"/>
<protein>
    <submittedName>
        <fullName evidence="1">Uncharacterized protein</fullName>
    </submittedName>
</protein>
<dbReference type="GeneID" id="66106284"/>